<evidence type="ECO:0000256" key="1">
    <source>
        <dbReference type="SAM" id="MobiDB-lite"/>
    </source>
</evidence>
<proteinExistence type="predicted"/>
<comment type="caution">
    <text evidence="3">The sequence shown here is derived from an EMBL/GenBank/DDBJ whole genome shotgun (WGS) entry which is preliminary data.</text>
</comment>
<name>A0AAW2TLM2_9LAMI</name>
<dbReference type="InterPro" id="IPR025558">
    <property type="entry name" value="DUF4283"/>
</dbReference>
<reference evidence="3" key="2">
    <citation type="journal article" date="2024" name="Plant">
        <title>Genomic evolution and insights into agronomic trait innovations of Sesamum species.</title>
        <authorList>
            <person name="Miao H."/>
            <person name="Wang L."/>
            <person name="Qu L."/>
            <person name="Liu H."/>
            <person name="Sun Y."/>
            <person name="Le M."/>
            <person name="Wang Q."/>
            <person name="Wei S."/>
            <person name="Zheng Y."/>
            <person name="Lin W."/>
            <person name="Duan Y."/>
            <person name="Cao H."/>
            <person name="Xiong S."/>
            <person name="Wang X."/>
            <person name="Wei L."/>
            <person name="Li C."/>
            <person name="Ma Q."/>
            <person name="Ju M."/>
            <person name="Zhao R."/>
            <person name="Li G."/>
            <person name="Mu C."/>
            <person name="Tian Q."/>
            <person name="Mei H."/>
            <person name="Zhang T."/>
            <person name="Gao T."/>
            <person name="Zhang H."/>
        </authorList>
    </citation>
    <scope>NUCLEOTIDE SEQUENCE</scope>
    <source>
        <strain evidence="3">KEN1</strain>
    </source>
</reference>
<feature type="compositionally biased region" description="Polar residues" evidence="1">
    <location>
        <begin position="1"/>
        <end position="26"/>
    </location>
</feature>
<feature type="domain" description="DUF4283" evidence="2">
    <location>
        <begin position="247"/>
        <end position="323"/>
    </location>
</feature>
<evidence type="ECO:0000259" key="2">
    <source>
        <dbReference type="Pfam" id="PF14111"/>
    </source>
</evidence>
<dbReference type="AlphaFoldDB" id="A0AAW2TLM2"/>
<dbReference type="PANTHER" id="PTHR31286:SF180">
    <property type="entry name" value="OS10G0362600 PROTEIN"/>
    <property type="match status" value="1"/>
</dbReference>
<dbReference type="PANTHER" id="PTHR31286">
    <property type="entry name" value="GLYCINE-RICH CELL WALL STRUCTURAL PROTEIN 1.8-LIKE"/>
    <property type="match status" value="1"/>
</dbReference>
<feature type="region of interest" description="Disordered" evidence="1">
    <location>
        <begin position="149"/>
        <end position="187"/>
    </location>
</feature>
<dbReference type="InterPro" id="IPR040256">
    <property type="entry name" value="At4g02000-like"/>
</dbReference>
<feature type="compositionally biased region" description="Acidic residues" evidence="1">
    <location>
        <begin position="28"/>
        <end position="37"/>
    </location>
</feature>
<reference evidence="3" key="1">
    <citation type="submission" date="2020-06" db="EMBL/GenBank/DDBJ databases">
        <authorList>
            <person name="Li T."/>
            <person name="Hu X."/>
            <person name="Zhang T."/>
            <person name="Song X."/>
            <person name="Zhang H."/>
            <person name="Dai N."/>
            <person name="Sheng W."/>
            <person name="Hou X."/>
            <person name="Wei L."/>
        </authorList>
    </citation>
    <scope>NUCLEOTIDE SEQUENCE</scope>
    <source>
        <strain evidence="3">KEN1</strain>
        <tissue evidence="3">Leaf</tissue>
    </source>
</reference>
<evidence type="ECO:0000313" key="3">
    <source>
        <dbReference type="EMBL" id="KAL0405419.1"/>
    </source>
</evidence>
<sequence>MDSQTLCSLTHTSHTAIHPNPNSTVVNDDGDGGLAEEEPDSTAIMVVNDSIMDQLDEYMQIQNSFSFKDFVALAERVLDHDDFDSKLVLDRIKNKWAQKFGDGLTNEDLQSHNPMPISRVERERCCVQSLIFYHRAAMLMTNPPCMEPPRVSSPIPPGASEVPEATVDRQVSPHHEGSHQAPSTPQPNMVDPIFVGSVPLVPPSNLIAEGFDQSSRKTLSFIPPEFQNGEVLVRPTISMIDEGAKHWLMTAVGYFLDRKPYFHHLKAFVQSTWPTLVSVTATTNGFYFFKFKMVIAMEEIIKGGPWLFQGQPIVLQRWKPGMNLRKHTHIEVPVWIHLKHLPMEYWTTEGLSTVARGVGKPLYQDAVTRDCSRLDYARICIMLDYNSTLTKHVIFMQSHQNGRTKVPCKIDVEYEWIPPKCSNYKSLGHSSKVCPATRSVPTAPVKIFIPKLRSTGANMVDSIRPVGVEMAKHSPHQKGKALLFVEKNHSPLQHEESHKADSSATREERSAPQAGHNELVLYNPFQILQADDENYTVPSPNSMSSPLRNVP</sequence>
<accession>A0AAW2TLM2</accession>
<dbReference type="EMBL" id="JACGWN010000014">
    <property type="protein sequence ID" value="KAL0405419.1"/>
    <property type="molecule type" value="Genomic_DNA"/>
</dbReference>
<feature type="region of interest" description="Disordered" evidence="1">
    <location>
        <begin position="491"/>
        <end position="516"/>
    </location>
</feature>
<feature type="region of interest" description="Disordered" evidence="1">
    <location>
        <begin position="1"/>
        <end position="37"/>
    </location>
</feature>
<gene>
    <name evidence="3" type="ORF">Slati_3855800</name>
</gene>
<dbReference type="Pfam" id="PF14111">
    <property type="entry name" value="DUF4283"/>
    <property type="match status" value="1"/>
</dbReference>
<feature type="compositionally biased region" description="Basic and acidic residues" evidence="1">
    <location>
        <begin position="491"/>
        <end position="510"/>
    </location>
</feature>
<organism evidence="3">
    <name type="scientific">Sesamum latifolium</name>
    <dbReference type="NCBI Taxonomy" id="2727402"/>
    <lineage>
        <taxon>Eukaryota</taxon>
        <taxon>Viridiplantae</taxon>
        <taxon>Streptophyta</taxon>
        <taxon>Embryophyta</taxon>
        <taxon>Tracheophyta</taxon>
        <taxon>Spermatophyta</taxon>
        <taxon>Magnoliopsida</taxon>
        <taxon>eudicotyledons</taxon>
        <taxon>Gunneridae</taxon>
        <taxon>Pentapetalae</taxon>
        <taxon>asterids</taxon>
        <taxon>lamiids</taxon>
        <taxon>Lamiales</taxon>
        <taxon>Pedaliaceae</taxon>
        <taxon>Sesamum</taxon>
    </lineage>
</organism>
<protein>
    <recommendedName>
        <fullName evidence="2">DUF4283 domain-containing protein</fullName>
    </recommendedName>
</protein>